<protein>
    <submittedName>
        <fullName evidence="2">(wild Malaysian banana) hypothetical protein</fullName>
    </submittedName>
</protein>
<dbReference type="Proteomes" id="UP000012960">
    <property type="component" value="Unplaced"/>
</dbReference>
<dbReference type="EMBL" id="HG996469">
    <property type="protein sequence ID" value="CAG1842521.1"/>
    <property type="molecule type" value="Genomic_DNA"/>
</dbReference>
<dbReference type="EnsemblPlants" id="Ma04_t17030.1">
    <property type="protein sequence ID" value="Ma04_p17030.1"/>
    <property type="gene ID" value="Ma04_g17030"/>
</dbReference>
<dbReference type="InParanoid" id="A0A804IQM6"/>
<reference evidence="2" key="1">
    <citation type="submission" date="2021-03" db="EMBL/GenBank/DDBJ databases">
        <authorList>
            <consortium name="Genoscope - CEA"/>
            <person name="William W."/>
        </authorList>
    </citation>
    <scope>NUCLEOTIDE SEQUENCE</scope>
    <source>
        <strain evidence="2">Doubled-haploid Pahang</strain>
    </source>
</reference>
<dbReference type="Gramene" id="Ma04_t17030.1">
    <property type="protein sequence ID" value="Ma04_p17030.1"/>
    <property type="gene ID" value="Ma04_g17030"/>
</dbReference>
<reference evidence="3" key="2">
    <citation type="submission" date="2021-05" db="UniProtKB">
        <authorList>
            <consortium name="EnsemblPlants"/>
        </authorList>
    </citation>
    <scope>IDENTIFICATION</scope>
    <source>
        <strain evidence="3">subsp. malaccensis</strain>
    </source>
</reference>
<evidence type="ECO:0000313" key="2">
    <source>
        <dbReference type="EMBL" id="CAG1842521.1"/>
    </source>
</evidence>
<name>A0A804IQM6_MUSAM</name>
<evidence type="ECO:0000313" key="4">
    <source>
        <dbReference type="Proteomes" id="UP000012960"/>
    </source>
</evidence>
<feature type="region of interest" description="Disordered" evidence="1">
    <location>
        <begin position="82"/>
        <end position="102"/>
    </location>
</feature>
<evidence type="ECO:0000313" key="3">
    <source>
        <dbReference type="EnsemblPlants" id="Ma04_p17030.1"/>
    </source>
</evidence>
<gene>
    <name evidence="2" type="ORF">GSMUA_123160.1</name>
</gene>
<evidence type="ECO:0000256" key="1">
    <source>
        <dbReference type="SAM" id="MobiDB-lite"/>
    </source>
</evidence>
<keyword evidence="4" id="KW-1185">Reference proteome</keyword>
<sequence>MDGWWSFSFQGTRNKPDFVSDRRWGKPIHSRPPSSKAAPTIFSFLLLVTQKLHHAAASACHERRLGYLNSLSLSLSLSMNEKGESNCNGDRLGNSSRAQNSVHHPLLDSISSRPKILFLPPHPPPCLTR</sequence>
<accession>A0A804IQM6</accession>
<proteinExistence type="predicted"/>
<feature type="compositionally biased region" description="Polar residues" evidence="1">
    <location>
        <begin position="85"/>
        <end position="102"/>
    </location>
</feature>
<dbReference type="AlphaFoldDB" id="A0A804IQM6"/>
<organism evidence="3 4">
    <name type="scientific">Musa acuminata subsp. malaccensis</name>
    <name type="common">Wild banana</name>
    <name type="synonym">Musa malaccensis</name>
    <dbReference type="NCBI Taxonomy" id="214687"/>
    <lineage>
        <taxon>Eukaryota</taxon>
        <taxon>Viridiplantae</taxon>
        <taxon>Streptophyta</taxon>
        <taxon>Embryophyta</taxon>
        <taxon>Tracheophyta</taxon>
        <taxon>Spermatophyta</taxon>
        <taxon>Magnoliopsida</taxon>
        <taxon>Liliopsida</taxon>
        <taxon>Zingiberales</taxon>
        <taxon>Musaceae</taxon>
        <taxon>Musa</taxon>
    </lineage>
</organism>